<dbReference type="STRING" id="1212765.MHLP_02680"/>
<dbReference type="PATRIC" id="fig|1212765.3.peg.603"/>
<dbReference type="KEGG" id="mhl:MHLP_02680"/>
<feature type="region of interest" description="Disordered" evidence="1">
    <location>
        <begin position="138"/>
        <end position="160"/>
    </location>
</feature>
<dbReference type="EMBL" id="CP003731">
    <property type="protein sequence ID" value="AFO52116.1"/>
    <property type="molecule type" value="Genomic_DNA"/>
</dbReference>
<protein>
    <submittedName>
        <fullName evidence="2">Uncharacterized protein</fullName>
    </submittedName>
</protein>
<dbReference type="Proteomes" id="UP000006502">
    <property type="component" value="Chromosome"/>
</dbReference>
<sequence>MPGSSLVGIAKLAAAGTVFAGVTGGSYVLLVPSSSESTRSLESGEFLIKVINAPKQLEFKLKCSGPDAGLKLEPSFEEYKFKCADVSERPTFTNMKAELQDNSYGKGSLECICREEKVYECTYTKATNSINDTLKQVKQSDRLDDDGEPVLYLRPDSKKD</sequence>
<reference evidence="2 3" key="1">
    <citation type="journal article" date="2012" name="J. Bacteriol.">
        <title>Genome Sequence of "Candidatus Mycoplasma haemolamae" Strain Purdue, a Red Blood Cell Pathogen of Alpacas (Vicugna pacos) and Llamas (Lama glama).</title>
        <authorList>
            <person name="Guimaraes A.M."/>
            <person name="Toth B."/>
            <person name="Santos A.P."/>
            <person name="do Nascimento N.C."/>
            <person name="Kritchevsky J.E."/>
            <person name="Messick J.B."/>
        </authorList>
    </citation>
    <scope>NUCLEOTIDE SEQUENCE [LARGE SCALE GENOMIC DNA]</scope>
    <source>
        <strain evidence="2 3">Purdue</strain>
    </source>
</reference>
<keyword evidence="3" id="KW-1185">Reference proteome</keyword>
<accession>I7CFW4</accession>
<gene>
    <name evidence="2" type="ordered locus">MHLP_02680</name>
</gene>
<evidence type="ECO:0000313" key="2">
    <source>
        <dbReference type="EMBL" id="AFO52116.1"/>
    </source>
</evidence>
<name>I7CFW4_MYCHA</name>
<evidence type="ECO:0000256" key="1">
    <source>
        <dbReference type="SAM" id="MobiDB-lite"/>
    </source>
</evidence>
<organism evidence="2 3">
    <name type="scientific">Mycoplasma haematolamae (strain Purdue)</name>
    <dbReference type="NCBI Taxonomy" id="1212765"/>
    <lineage>
        <taxon>Bacteria</taxon>
        <taxon>Bacillati</taxon>
        <taxon>Mycoplasmatota</taxon>
        <taxon>Mollicutes</taxon>
        <taxon>Mycoplasmataceae</taxon>
        <taxon>Mycoplasma</taxon>
    </lineage>
</organism>
<dbReference type="AlphaFoldDB" id="I7CFW4"/>
<dbReference type="HOGENOM" id="CLU_139731_0_0_14"/>
<proteinExistence type="predicted"/>
<evidence type="ECO:0000313" key="3">
    <source>
        <dbReference type="Proteomes" id="UP000006502"/>
    </source>
</evidence>
<reference evidence="3" key="2">
    <citation type="submission" date="2012-07" db="EMBL/GenBank/DDBJ databases">
        <title>Complete genome sequence of 'Candidatus Mycoplasma haemolamae'.</title>
        <authorList>
            <person name="Guimaraes A.M.S."/>
            <person name="Toth B."/>
            <person name="Santos A.P."/>
            <person name="Nascimento N.C."/>
            <person name="Sojka J.E."/>
            <person name="Messick J.B."/>
        </authorList>
    </citation>
    <scope>NUCLEOTIDE SEQUENCE [LARGE SCALE GENOMIC DNA]</scope>
    <source>
        <strain evidence="3">Purdue</strain>
    </source>
</reference>